<dbReference type="Pfam" id="PF00300">
    <property type="entry name" value="His_Phos_1"/>
    <property type="match status" value="1"/>
</dbReference>
<accession>Q0FRV2</accession>
<dbReference type="InterPro" id="IPR050275">
    <property type="entry name" value="PGM_Phosphatase"/>
</dbReference>
<name>Q0FRV2_SALBH</name>
<dbReference type="GO" id="GO:0005737">
    <property type="term" value="C:cytoplasm"/>
    <property type="evidence" value="ECO:0007669"/>
    <property type="project" value="TreeGrafter"/>
</dbReference>
<dbReference type="PANTHER" id="PTHR48100">
    <property type="entry name" value="BROAD-SPECIFICITY PHOSPHATASE YOR283W-RELATED"/>
    <property type="match status" value="1"/>
</dbReference>
<evidence type="ECO:0000313" key="3">
    <source>
        <dbReference type="Proteomes" id="UP000006230"/>
    </source>
</evidence>
<dbReference type="HOGENOM" id="CLU_084200_0_0_5"/>
<dbReference type="AlphaFoldDB" id="Q0FRV2"/>
<gene>
    <name evidence="2" type="ORF">R2601_17774</name>
</gene>
<dbReference type="InterPro" id="IPR013078">
    <property type="entry name" value="His_Pase_superF_clade-1"/>
</dbReference>
<dbReference type="RefSeq" id="WP_007797393.1">
    <property type="nucleotide sequence ID" value="NZ_DS022276.1"/>
</dbReference>
<dbReference type="eggNOG" id="COG0406">
    <property type="taxonomic scope" value="Bacteria"/>
</dbReference>
<feature type="region of interest" description="Disordered" evidence="1">
    <location>
        <begin position="1"/>
        <end position="20"/>
    </location>
</feature>
<dbReference type="SUPFAM" id="SSF53254">
    <property type="entry name" value="Phosphoglycerate mutase-like"/>
    <property type="match status" value="1"/>
</dbReference>
<evidence type="ECO:0000313" key="2">
    <source>
        <dbReference type="EMBL" id="EAU47007.1"/>
    </source>
</evidence>
<keyword evidence="3" id="KW-1185">Reference proteome</keyword>
<dbReference type="Proteomes" id="UP000006230">
    <property type="component" value="Unassembled WGS sequence"/>
</dbReference>
<dbReference type="Gene3D" id="3.40.50.1240">
    <property type="entry name" value="Phosphoglycerate mutase-like"/>
    <property type="match status" value="1"/>
</dbReference>
<comment type="caution">
    <text evidence="2">The sequence shown here is derived from an EMBL/GenBank/DDBJ whole genome shotgun (WGS) entry which is preliminary data.</text>
</comment>
<sequence length="217" mass="23865">MSHVTLVRHGQANTAARDERSYDRLSDLGRQQARWLGEHMRGTGERFARAYRGTLTRHRETAEEMALGLEVVADARLNELEYFTMAQLCAEQHGVAMPESREAFILHLPRLFTIWREGGLEGAPESFESFESRVGEALHEIACGEGRAVVVTSGGLIGMAMRVTMGLGMGALAHACLAIENSSVHRFQPLATGLALTQFNAVPHLEAPGRAYARTHL</sequence>
<dbReference type="EMBL" id="AATQ01000010">
    <property type="protein sequence ID" value="EAU47007.1"/>
    <property type="molecule type" value="Genomic_DNA"/>
</dbReference>
<dbReference type="OrthoDB" id="280692at2"/>
<evidence type="ECO:0000256" key="1">
    <source>
        <dbReference type="SAM" id="MobiDB-lite"/>
    </source>
</evidence>
<dbReference type="InterPro" id="IPR029033">
    <property type="entry name" value="His_PPase_superfam"/>
</dbReference>
<dbReference type="CDD" id="cd07067">
    <property type="entry name" value="HP_PGM_like"/>
    <property type="match status" value="1"/>
</dbReference>
<dbReference type="GO" id="GO:0016791">
    <property type="term" value="F:phosphatase activity"/>
    <property type="evidence" value="ECO:0007669"/>
    <property type="project" value="TreeGrafter"/>
</dbReference>
<proteinExistence type="predicted"/>
<dbReference type="PANTHER" id="PTHR48100:SF1">
    <property type="entry name" value="HISTIDINE PHOSPHATASE FAMILY PROTEIN-RELATED"/>
    <property type="match status" value="1"/>
</dbReference>
<reference evidence="2 3" key="1">
    <citation type="journal article" date="2010" name="J. Bacteriol.">
        <title>Genome sequences of Pelagibaca bermudensis HTCC2601T and Maritimibacter alkaliphilus HTCC2654T, the type strains of two marine Roseobacter genera.</title>
        <authorList>
            <person name="Thrash J.C."/>
            <person name="Cho J.C."/>
            <person name="Ferriera S."/>
            <person name="Johnson J."/>
            <person name="Vergin K.L."/>
            <person name="Giovannoni S.J."/>
        </authorList>
    </citation>
    <scope>NUCLEOTIDE SEQUENCE [LARGE SCALE GENOMIC DNA]</scope>
    <source>
        <strain evidence="3">DSM 26914 / JCM 13377 / KCTC 12554 / HTCC2601</strain>
    </source>
</reference>
<organism evidence="2 3">
    <name type="scientific">Salipiger bermudensis (strain DSM 26914 / JCM 13377 / KCTC 12554 / HTCC2601)</name>
    <name type="common">Pelagibaca bermudensis</name>
    <dbReference type="NCBI Taxonomy" id="314265"/>
    <lineage>
        <taxon>Bacteria</taxon>
        <taxon>Pseudomonadati</taxon>
        <taxon>Pseudomonadota</taxon>
        <taxon>Alphaproteobacteria</taxon>
        <taxon>Rhodobacterales</taxon>
        <taxon>Roseobacteraceae</taxon>
        <taxon>Salipiger</taxon>
    </lineage>
</organism>
<protein>
    <submittedName>
        <fullName evidence="2">Phosphoglycerate mutase family protein</fullName>
    </submittedName>
</protein>
<dbReference type="STRING" id="314265.R2601_17774"/>
<dbReference type="SMART" id="SM00855">
    <property type="entry name" value="PGAM"/>
    <property type="match status" value="1"/>
</dbReference>